<accession>A0A803LVM3</accession>
<organism evidence="2 3">
    <name type="scientific">Chenopodium quinoa</name>
    <name type="common">Quinoa</name>
    <dbReference type="NCBI Taxonomy" id="63459"/>
    <lineage>
        <taxon>Eukaryota</taxon>
        <taxon>Viridiplantae</taxon>
        <taxon>Streptophyta</taxon>
        <taxon>Embryophyta</taxon>
        <taxon>Tracheophyta</taxon>
        <taxon>Spermatophyta</taxon>
        <taxon>Magnoliopsida</taxon>
        <taxon>eudicotyledons</taxon>
        <taxon>Gunneridae</taxon>
        <taxon>Pentapetalae</taxon>
        <taxon>Caryophyllales</taxon>
        <taxon>Chenopodiaceae</taxon>
        <taxon>Chenopodioideae</taxon>
        <taxon>Atripliceae</taxon>
        <taxon>Chenopodium</taxon>
    </lineage>
</organism>
<dbReference type="Proteomes" id="UP000596660">
    <property type="component" value="Unplaced"/>
</dbReference>
<dbReference type="AlphaFoldDB" id="A0A803LVM3"/>
<sequence length="291" mass="33045">MENQGNYHGPIKRGVLGRRPSSHKLRPPTNWDSSVIGRFQGLEPPSRSTVHNIVDTRWIKRAPIRVKRIGNFYAFVCSNSRDVDALLKLDTTVTGLPLDHLDPEWAVEALCHVGYIVKVEDYGEEEPFNPDYRALVIVDFSKTLLPGCFLPTDIPGQAIWVYFQYEGVFKYCKICGSLGHYTTTCVFTEYEATRRLKLRYESFMQRGYDVIFGPPGHPLFTNLIEGLPDWYVHRNTKVNLLLLGDGAAQSFHGYGGNDDPDNNNGDAPDDDFYHEFDPNIPGFGYHHNATE</sequence>
<dbReference type="EnsemblPlants" id="AUR62019524-RA">
    <property type="protein sequence ID" value="AUR62019524-RA:cds"/>
    <property type="gene ID" value="AUR62019524"/>
</dbReference>
<feature type="region of interest" description="Disordered" evidence="1">
    <location>
        <begin position="1"/>
        <end position="27"/>
    </location>
</feature>
<reference evidence="2" key="1">
    <citation type="journal article" date="2017" name="Nature">
        <title>The genome of Chenopodium quinoa.</title>
        <authorList>
            <person name="Jarvis D.E."/>
            <person name="Ho Y.S."/>
            <person name="Lightfoot D.J."/>
            <person name="Schmoeckel S.M."/>
            <person name="Li B."/>
            <person name="Borm T.J.A."/>
            <person name="Ohyanagi H."/>
            <person name="Mineta K."/>
            <person name="Michell C.T."/>
            <person name="Saber N."/>
            <person name="Kharbatia N.M."/>
            <person name="Rupper R.R."/>
            <person name="Sharp A.R."/>
            <person name="Dally N."/>
            <person name="Boughton B.A."/>
            <person name="Woo Y.H."/>
            <person name="Gao G."/>
            <person name="Schijlen E.G.W.M."/>
            <person name="Guo X."/>
            <person name="Momin A.A."/>
            <person name="Negrao S."/>
            <person name="Al-Babili S."/>
            <person name="Gehring C."/>
            <person name="Roessner U."/>
            <person name="Jung C."/>
            <person name="Murphy K."/>
            <person name="Arold S.T."/>
            <person name="Gojobori T."/>
            <person name="van der Linden C.G."/>
            <person name="van Loo E.N."/>
            <person name="Jellen E.N."/>
            <person name="Maughan P.J."/>
            <person name="Tester M."/>
        </authorList>
    </citation>
    <scope>NUCLEOTIDE SEQUENCE [LARGE SCALE GENOMIC DNA]</scope>
    <source>
        <strain evidence="2">cv. PI 614886</strain>
    </source>
</reference>
<evidence type="ECO:0000313" key="3">
    <source>
        <dbReference type="Proteomes" id="UP000596660"/>
    </source>
</evidence>
<evidence type="ECO:0000313" key="2">
    <source>
        <dbReference type="EnsemblPlants" id="AUR62019524-RA:cds"/>
    </source>
</evidence>
<name>A0A803LVM3_CHEQI</name>
<evidence type="ECO:0000256" key="1">
    <source>
        <dbReference type="SAM" id="MobiDB-lite"/>
    </source>
</evidence>
<evidence type="ECO:0008006" key="4">
    <source>
        <dbReference type="Google" id="ProtNLM"/>
    </source>
</evidence>
<protein>
    <recommendedName>
        <fullName evidence="4">CCHC-type domain-containing protein</fullName>
    </recommendedName>
</protein>
<reference evidence="2" key="2">
    <citation type="submission" date="2021-03" db="UniProtKB">
        <authorList>
            <consortium name="EnsemblPlants"/>
        </authorList>
    </citation>
    <scope>IDENTIFICATION</scope>
</reference>
<dbReference type="Gramene" id="AUR62019524-RA">
    <property type="protein sequence ID" value="AUR62019524-RA:cds"/>
    <property type="gene ID" value="AUR62019524"/>
</dbReference>
<keyword evidence="3" id="KW-1185">Reference proteome</keyword>
<proteinExistence type="predicted"/>